<sequence>MKLEVKCNVEDCKYWDEGDQCIADSIYVIGHHGGREAEKVEETACKTFEKRK</sequence>
<proteinExistence type="predicted"/>
<evidence type="ECO:0000259" key="1">
    <source>
        <dbReference type="Pfam" id="PF07561"/>
    </source>
</evidence>
<dbReference type="Pfam" id="PF07561">
    <property type="entry name" value="DUF1540"/>
    <property type="match status" value="1"/>
</dbReference>
<feature type="domain" description="DUF1540" evidence="1">
    <location>
        <begin position="5"/>
        <end position="48"/>
    </location>
</feature>
<keyword evidence="3" id="KW-1185">Reference proteome</keyword>
<protein>
    <recommendedName>
        <fullName evidence="1">DUF1540 domain-containing protein</fullName>
    </recommendedName>
</protein>
<dbReference type="InterPro" id="IPR011437">
    <property type="entry name" value="DUF1540"/>
</dbReference>
<comment type="caution">
    <text evidence="2">The sequence shown here is derived from an EMBL/GenBank/DDBJ whole genome shotgun (WGS) entry which is preliminary data.</text>
</comment>
<dbReference type="Proteomes" id="UP000637074">
    <property type="component" value="Unassembled WGS sequence"/>
</dbReference>
<dbReference type="RefSeq" id="WP_191276416.1">
    <property type="nucleotide sequence ID" value="NZ_BNDS01000027.1"/>
</dbReference>
<name>A0ABQ3N9L9_9BACI</name>
<accession>A0ABQ3N9L9</accession>
<dbReference type="EMBL" id="BNDS01000027">
    <property type="protein sequence ID" value="GHI00756.1"/>
    <property type="molecule type" value="Genomic_DNA"/>
</dbReference>
<evidence type="ECO:0000313" key="2">
    <source>
        <dbReference type="EMBL" id="GHI00756.1"/>
    </source>
</evidence>
<gene>
    <name evidence="2" type="ORF">AM1BK_42980</name>
</gene>
<reference evidence="2 3" key="1">
    <citation type="journal article" date="2022" name="Int. J. Syst. Evol. Microbiol.">
        <title>Neobacillus kokaensis sp. nov., isolated from soil.</title>
        <authorList>
            <person name="Yuki K."/>
            <person name="Matsubara H."/>
            <person name="Yamaguchi S."/>
        </authorList>
    </citation>
    <scope>NUCLEOTIDE SEQUENCE [LARGE SCALE GENOMIC DNA]</scope>
    <source>
        <strain evidence="2 3">LOB 377</strain>
    </source>
</reference>
<organism evidence="2 3">
    <name type="scientific">Neobacillus kokaensis</name>
    <dbReference type="NCBI Taxonomy" id="2759023"/>
    <lineage>
        <taxon>Bacteria</taxon>
        <taxon>Bacillati</taxon>
        <taxon>Bacillota</taxon>
        <taxon>Bacilli</taxon>
        <taxon>Bacillales</taxon>
        <taxon>Bacillaceae</taxon>
        <taxon>Neobacillus</taxon>
    </lineage>
</organism>
<evidence type="ECO:0000313" key="3">
    <source>
        <dbReference type="Proteomes" id="UP000637074"/>
    </source>
</evidence>